<dbReference type="PANTHER" id="PTHR43584">
    <property type="entry name" value="NUCLEOTIDYL TRANSFERASE"/>
    <property type="match status" value="1"/>
</dbReference>
<keyword evidence="4" id="KW-0548">Nucleotidyltransferase</keyword>
<evidence type="ECO:0000256" key="5">
    <source>
        <dbReference type="ARBA" id="ARBA00023315"/>
    </source>
</evidence>
<dbReference type="PANTHER" id="PTHR43584:SF3">
    <property type="entry name" value="BIFUNCTIONAL PROTEIN GLMU"/>
    <property type="match status" value="1"/>
</dbReference>
<dbReference type="Proteomes" id="UP000034366">
    <property type="component" value="Unassembled WGS sequence"/>
</dbReference>
<dbReference type="Gene3D" id="3.90.550.10">
    <property type="entry name" value="Spore Coat Polysaccharide Biosynthesis Protein SpsA, Chain A"/>
    <property type="match status" value="1"/>
</dbReference>
<sequence length="87" mass="9781">MKNQIVILAAGDSSRFYPFNGVHKSLFQIAGKPLLKHTLDNVGKLKDFEIILVLSRKNQKVEREILENMSIGNGVRIIYQKNSLGQG</sequence>
<dbReference type="InterPro" id="IPR025877">
    <property type="entry name" value="MobA-like_NTP_Trfase"/>
</dbReference>
<dbReference type="InterPro" id="IPR050065">
    <property type="entry name" value="GlmU-like"/>
</dbReference>
<keyword evidence="5" id="KW-0012">Acyltransferase</keyword>
<evidence type="ECO:0000256" key="4">
    <source>
        <dbReference type="ARBA" id="ARBA00022695"/>
    </source>
</evidence>
<dbReference type="GO" id="GO:0003977">
    <property type="term" value="F:UDP-N-acetylglucosamine diphosphorylase activity"/>
    <property type="evidence" value="ECO:0007669"/>
    <property type="project" value="UniProtKB-EC"/>
</dbReference>
<organism evidence="10 11">
    <name type="scientific">Candidatus Woesebacteria bacterium GW2011_GWD1_38_10</name>
    <dbReference type="NCBI Taxonomy" id="1618592"/>
    <lineage>
        <taxon>Bacteria</taxon>
        <taxon>Candidatus Woeseibacteriota</taxon>
    </lineage>
</organism>
<comment type="similarity">
    <text evidence="1">In the C-terminal section; belongs to the transferase hexapeptide repeat family.</text>
</comment>
<accession>A0A0G0IG95</accession>
<dbReference type="GO" id="GO:0019134">
    <property type="term" value="F:glucosamine-1-phosphate N-acetyltransferase activity"/>
    <property type="evidence" value="ECO:0007669"/>
    <property type="project" value="UniProtKB-EC"/>
</dbReference>
<comment type="function">
    <text evidence="8">Catalyzes the last two sequential reactions in the de novo biosynthetic pathway for UDP-N-acetylglucosamine (UDP-GlcNAc). The C-terminal domain catalyzes the transfer of acetyl group from acetyl coenzyme A to glucosamine-1-phosphate (GlcN-1-P) to produce N-acetylglucosamine-1-phosphate (GlcNAc-1-P), which is converted into UDP-GlcNAc by the transfer of uridine 5-monophosphate (from uridine 5-triphosphate), a reaction catalyzed by the N-terminal domain.</text>
</comment>
<evidence type="ECO:0000256" key="2">
    <source>
        <dbReference type="ARBA" id="ARBA00007947"/>
    </source>
</evidence>
<dbReference type="AlphaFoldDB" id="A0A0G0IG95"/>
<evidence type="ECO:0000256" key="1">
    <source>
        <dbReference type="ARBA" id="ARBA00007707"/>
    </source>
</evidence>
<proteinExistence type="inferred from homology"/>
<keyword evidence="3" id="KW-0808">Transferase</keyword>
<protein>
    <recommendedName>
        <fullName evidence="9">MobA-like NTP transferase domain-containing protein</fullName>
    </recommendedName>
</protein>
<dbReference type="EMBL" id="LBTW01000010">
    <property type="protein sequence ID" value="KKQ50045.1"/>
    <property type="molecule type" value="Genomic_DNA"/>
</dbReference>
<comment type="similarity">
    <text evidence="2">In the N-terminal section; belongs to the N-acetylglucosamine-1-phosphate uridyltransferase family.</text>
</comment>
<comment type="catalytic activity">
    <reaction evidence="6">
        <text>alpha-D-glucosamine 1-phosphate + acetyl-CoA = N-acetyl-alpha-D-glucosamine 1-phosphate + CoA + H(+)</text>
        <dbReference type="Rhea" id="RHEA:13725"/>
        <dbReference type="ChEBI" id="CHEBI:15378"/>
        <dbReference type="ChEBI" id="CHEBI:57287"/>
        <dbReference type="ChEBI" id="CHEBI:57288"/>
        <dbReference type="ChEBI" id="CHEBI:57776"/>
        <dbReference type="ChEBI" id="CHEBI:58516"/>
        <dbReference type="EC" id="2.3.1.157"/>
    </reaction>
</comment>
<evidence type="ECO:0000256" key="3">
    <source>
        <dbReference type="ARBA" id="ARBA00022679"/>
    </source>
</evidence>
<comment type="caution">
    <text evidence="10">The sequence shown here is derived from an EMBL/GenBank/DDBJ whole genome shotgun (WGS) entry which is preliminary data.</text>
</comment>
<comment type="catalytic activity">
    <reaction evidence="7">
        <text>N-acetyl-alpha-D-glucosamine 1-phosphate + UTP + H(+) = UDP-N-acetyl-alpha-D-glucosamine + diphosphate</text>
        <dbReference type="Rhea" id="RHEA:13509"/>
        <dbReference type="ChEBI" id="CHEBI:15378"/>
        <dbReference type="ChEBI" id="CHEBI:33019"/>
        <dbReference type="ChEBI" id="CHEBI:46398"/>
        <dbReference type="ChEBI" id="CHEBI:57705"/>
        <dbReference type="ChEBI" id="CHEBI:57776"/>
        <dbReference type="EC" id="2.7.7.23"/>
    </reaction>
</comment>
<dbReference type="SUPFAM" id="SSF53448">
    <property type="entry name" value="Nucleotide-diphospho-sugar transferases"/>
    <property type="match status" value="1"/>
</dbReference>
<evidence type="ECO:0000256" key="7">
    <source>
        <dbReference type="ARBA" id="ARBA00048493"/>
    </source>
</evidence>
<feature type="non-terminal residue" evidence="10">
    <location>
        <position position="87"/>
    </location>
</feature>
<evidence type="ECO:0000256" key="6">
    <source>
        <dbReference type="ARBA" id="ARBA00048247"/>
    </source>
</evidence>
<evidence type="ECO:0000259" key="9">
    <source>
        <dbReference type="Pfam" id="PF12804"/>
    </source>
</evidence>
<evidence type="ECO:0000313" key="11">
    <source>
        <dbReference type="Proteomes" id="UP000034366"/>
    </source>
</evidence>
<evidence type="ECO:0000256" key="8">
    <source>
        <dbReference type="ARBA" id="ARBA00049628"/>
    </source>
</evidence>
<dbReference type="InterPro" id="IPR029044">
    <property type="entry name" value="Nucleotide-diphossugar_trans"/>
</dbReference>
<gene>
    <name evidence="10" type="ORF">US67_C0010G0019</name>
</gene>
<name>A0A0G0IG95_9BACT</name>
<evidence type="ECO:0000313" key="10">
    <source>
        <dbReference type="EMBL" id="KKQ50045.1"/>
    </source>
</evidence>
<reference evidence="10 11" key="1">
    <citation type="journal article" date="2015" name="Nature">
        <title>rRNA introns, odd ribosomes, and small enigmatic genomes across a large radiation of phyla.</title>
        <authorList>
            <person name="Brown C.T."/>
            <person name="Hug L.A."/>
            <person name="Thomas B.C."/>
            <person name="Sharon I."/>
            <person name="Castelle C.J."/>
            <person name="Singh A."/>
            <person name="Wilkins M.J."/>
            <person name="Williams K.H."/>
            <person name="Banfield J.F."/>
        </authorList>
    </citation>
    <scope>NUCLEOTIDE SEQUENCE [LARGE SCALE GENOMIC DNA]</scope>
</reference>
<feature type="domain" description="MobA-like NTP transferase" evidence="9">
    <location>
        <begin position="6"/>
        <end position="61"/>
    </location>
</feature>
<dbReference type="Pfam" id="PF12804">
    <property type="entry name" value="NTP_transf_3"/>
    <property type="match status" value="1"/>
</dbReference>